<dbReference type="PhylomeDB" id="E9HVB3"/>
<evidence type="ECO:0000313" key="1">
    <source>
        <dbReference type="EMBL" id="EFX64322.1"/>
    </source>
</evidence>
<reference evidence="1 2" key="1">
    <citation type="journal article" date="2011" name="Science">
        <title>The ecoresponsive genome of Daphnia pulex.</title>
        <authorList>
            <person name="Colbourne J.K."/>
            <person name="Pfrender M.E."/>
            <person name="Gilbert D."/>
            <person name="Thomas W.K."/>
            <person name="Tucker A."/>
            <person name="Oakley T.H."/>
            <person name="Tokishita S."/>
            <person name="Aerts A."/>
            <person name="Arnold G.J."/>
            <person name="Basu M.K."/>
            <person name="Bauer D.J."/>
            <person name="Caceres C.E."/>
            <person name="Carmel L."/>
            <person name="Casola C."/>
            <person name="Choi J.H."/>
            <person name="Detter J.C."/>
            <person name="Dong Q."/>
            <person name="Dusheyko S."/>
            <person name="Eads B.D."/>
            <person name="Frohlich T."/>
            <person name="Geiler-Samerotte K.A."/>
            <person name="Gerlach D."/>
            <person name="Hatcher P."/>
            <person name="Jogdeo S."/>
            <person name="Krijgsveld J."/>
            <person name="Kriventseva E.V."/>
            <person name="Kultz D."/>
            <person name="Laforsch C."/>
            <person name="Lindquist E."/>
            <person name="Lopez J."/>
            <person name="Manak J.R."/>
            <person name="Muller J."/>
            <person name="Pangilinan J."/>
            <person name="Patwardhan R.P."/>
            <person name="Pitluck S."/>
            <person name="Pritham E.J."/>
            <person name="Rechtsteiner A."/>
            <person name="Rho M."/>
            <person name="Rogozin I.B."/>
            <person name="Sakarya O."/>
            <person name="Salamov A."/>
            <person name="Schaack S."/>
            <person name="Shapiro H."/>
            <person name="Shiga Y."/>
            <person name="Skalitzky C."/>
            <person name="Smith Z."/>
            <person name="Souvorov A."/>
            <person name="Sung W."/>
            <person name="Tang Z."/>
            <person name="Tsuchiya D."/>
            <person name="Tu H."/>
            <person name="Vos H."/>
            <person name="Wang M."/>
            <person name="Wolf Y.I."/>
            <person name="Yamagata H."/>
            <person name="Yamada T."/>
            <person name="Ye Y."/>
            <person name="Shaw J.R."/>
            <person name="Andrews J."/>
            <person name="Crease T.J."/>
            <person name="Tang H."/>
            <person name="Lucas S.M."/>
            <person name="Robertson H.M."/>
            <person name="Bork P."/>
            <person name="Koonin E.V."/>
            <person name="Zdobnov E.M."/>
            <person name="Grigoriev I.V."/>
            <person name="Lynch M."/>
            <person name="Boore J.L."/>
        </authorList>
    </citation>
    <scope>NUCLEOTIDE SEQUENCE [LARGE SCALE GENOMIC DNA]</scope>
</reference>
<dbReference type="EMBL" id="GL732847">
    <property type="protein sequence ID" value="EFX64322.1"/>
    <property type="molecule type" value="Genomic_DNA"/>
</dbReference>
<dbReference type="KEGG" id="dpx:DAPPUDRAFT_266628"/>
<evidence type="ECO:0000313" key="2">
    <source>
        <dbReference type="Proteomes" id="UP000000305"/>
    </source>
</evidence>
<protein>
    <submittedName>
        <fullName evidence="1">Uncharacterized protein</fullName>
    </submittedName>
</protein>
<dbReference type="InParanoid" id="E9HVB3"/>
<organism evidence="1 2">
    <name type="scientific">Daphnia pulex</name>
    <name type="common">Water flea</name>
    <dbReference type="NCBI Taxonomy" id="6669"/>
    <lineage>
        <taxon>Eukaryota</taxon>
        <taxon>Metazoa</taxon>
        <taxon>Ecdysozoa</taxon>
        <taxon>Arthropoda</taxon>
        <taxon>Crustacea</taxon>
        <taxon>Branchiopoda</taxon>
        <taxon>Diplostraca</taxon>
        <taxon>Cladocera</taxon>
        <taxon>Anomopoda</taxon>
        <taxon>Daphniidae</taxon>
        <taxon>Daphnia</taxon>
    </lineage>
</organism>
<dbReference type="HOGENOM" id="CLU_1225895_0_0_1"/>
<dbReference type="STRING" id="6669.E9HVB3"/>
<proteinExistence type="predicted"/>
<dbReference type="PANTHER" id="PTHR20956:SF12">
    <property type="entry name" value="FLYWCH-TYPE DOMAIN-CONTAINING PROTEIN"/>
    <property type="match status" value="1"/>
</dbReference>
<sequence>MVSYNNNSYTLFVCHTCTERKGIAVKAAVTASAKEKALNAVYDSAMQILEPILVDQLEKKGGGVQLHNPNLVVRSMNRARQSVRPPNPTDLFFDIQYSFIPAIPKMFADLKSQSLSLDVNLTQANLLKKFLDYVEKQWITNPIWPTTKWTSFNQVIRTNNDAEGWHSRVNNRTRQMGLNFYELISVLFEEAKTIPLYAKLLGQGIDMREQRQETNADVDDERDDEE</sequence>
<name>E9HVB3_DAPPU</name>
<dbReference type="Proteomes" id="UP000000305">
    <property type="component" value="Unassembled WGS sequence"/>
</dbReference>
<keyword evidence="2" id="KW-1185">Reference proteome</keyword>
<dbReference type="PANTHER" id="PTHR20956">
    <property type="entry name" value="HEH2P"/>
    <property type="match status" value="1"/>
</dbReference>
<gene>
    <name evidence="1" type="ORF">DAPPUDRAFT_266628</name>
</gene>
<dbReference type="OrthoDB" id="6380094at2759"/>
<accession>E9HVB3</accession>
<dbReference type="AlphaFoldDB" id="E9HVB3"/>